<dbReference type="EMBL" id="JAAGWQ010000026">
    <property type="protein sequence ID" value="KAF5677361.1"/>
    <property type="molecule type" value="Genomic_DNA"/>
</dbReference>
<dbReference type="SMART" id="SM00906">
    <property type="entry name" value="Fungal_trans"/>
    <property type="match status" value="1"/>
</dbReference>
<dbReference type="Proteomes" id="UP000567885">
    <property type="component" value="Unassembled WGS sequence"/>
</dbReference>
<feature type="transmembrane region" description="Helical" evidence="3">
    <location>
        <begin position="54"/>
        <end position="73"/>
    </location>
</feature>
<dbReference type="GO" id="GO:0006629">
    <property type="term" value="P:lipid metabolic process"/>
    <property type="evidence" value="ECO:0007669"/>
    <property type="project" value="InterPro"/>
</dbReference>
<evidence type="ECO:0000256" key="1">
    <source>
        <dbReference type="ARBA" id="ARBA00023242"/>
    </source>
</evidence>
<dbReference type="Pfam" id="PF04082">
    <property type="entry name" value="Fungal_trans"/>
    <property type="match status" value="1"/>
</dbReference>
<dbReference type="AlphaFoldDB" id="A0A8H5TW90"/>
<feature type="transmembrane region" description="Helical" evidence="3">
    <location>
        <begin position="274"/>
        <end position="293"/>
    </location>
</feature>
<proteinExistence type="predicted"/>
<dbReference type="Pfam" id="PF00487">
    <property type="entry name" value="FA_desaturase"/>
    <property type="match status" value="1"/>
</dbReference>
<organism evidence="5 6">
    <name type="scientific">Fusarium heterosporum</name>
    <dbReference type="NCBI Taxonomy" id="42747"/>
    <lineage>
        <taxon>Eukaryota</taxon>
        <taxon>Fungi</taxon>
        <taxon>Dikarya</taxon>
        <taxon>Ascomycota</taxon>
        <taxon>Pezizomycotina</taxon>
        <taxon>Sordariomycetes</taxon>
        <taxon>Hypocreomycetidae</taxon>
        <taxon>Hypocreales</taxon>
        <taxon>Nectriaceae</taxon>
        <taxon>Fusarium</taxon>
        <taxon>Fusarium heterosporum species complex</taxon>
    </lineage>
</organism>
<dbReference type="GO" id="GO:0006351">
    <property type="term" value="P:DNA-templated transcription"/>
    <property type="evidence" value="ECO:0007669"/>
    <property type="project" value="InterPro"/>
</dbReference>
<evidence type="ECO:0000313" key="5">
    <source>
        <dbReference type="EMBL" id="KAF5677361.1"/>
    </source>
</evidence>
<protein>
    <submittedName>
        <fullName evidence="5">Omega-6 fatty acid desaturase (Delta-12 desaturase)</fullName>
    </submittedName>
</protein>
<feature type="transmembrane region" description="Helical" evidence="3">
    <location>
        <begin position="85"/>
        <end position="103"/>
    </location>
</feature>
<dbReference type="OrthoDB" id="1461976at2759"/>
<keyword evidence="3" id="KW-0812">Transmembrane</keyword>
<accession>A0A8H5TW90</accession>
<dbReference type="GO" id="GO:0016491">
    <property type="term" value="F:oxidoreductase activity"/>
    <property type="evidence" value="ECO:0007669"/>
    <property type="project" value="InterPro"/>
</dbReference>
<dbReference type="InterPro" id="IPR012171">
    <property type="entry name" value="Fatty_acid_desaturase"/>
</dbReference>
<dbReference type="InterPro" id="IPR007219">
    <property type="entry name" value="XnlR_reg_dom"/>
</dbReference>
<dbReference type="CDD" id="cd12148">
    <property type="entry name" value="fungal_TF_MHR"/>
    <property type="match status" value="1"/>
</dbReference>
<dbReference type="PANTHER" id="PTHR32100">
    <property type="entry name" value="OMEGA-6 FATTY ACID DESATURASE, CHLOROPLASTIC"/>
    <property type="match status" value="1"/>
</dbReference>
<dbReference type="GO" id="GO:0003677">
    <property type="term" value="F:DNA binding"/>
    <property type="evidence" value="ECO:0007669"/>
    <property type="project" value="InterPro"/>
</dbReference>
<evidence type="ECO:0000313" key="6">
    <source>
        <dbReference type="Proteomes" id="UP000567885"/>
    </source>
</evidence>
<keyword evidence="6" id="KW-1185">Reference proteome</keyword>
<dbReference type="GO" id="GO:0008270">
    <property type="term" value="F:zinc ion binding"/>
    <property type="evidence" value="ECO:0007669"/>
    <property type="project" value="InterPro"/>
</dbReference>
<keyword evidence="3" id="KW-0472">Membrane</keyword>
<feature type="transmembrane region" description="Helical" evidence="3">
    <location>
        <begin position="243"/>
        <end position="262"/>
    </location>
</feature>
<feature type="transmembrane region" description="Helical" evidence="3">
    <location>
        <begin position="118"/>
        <end position="137"/>
    </location>
</feature>
<feature type="domain" description="Xylanolytic transcriptional activator regulatory" evidence="4">
    <location>
        <begin position="617"/>
        <end position="690"/>
    </location>
</feature>
<evidence type="ECO:0000256" key="2">
    <source>
        <dbReference type="SAM" id="MobiDB-lite"/>
    </source>
</evidence>
<dbReference type="CDD" id="cd03507">
    <property type="entry name" value="Delta12-FADS-like"/>
    <property type="match status" value="1"/>
</dbReference>
<gene>
    <name evidence="5" type="ORF">FHETE_1874</name>
</gene>
<name>A0A8H5TW90_FUSHE</name>
<keyword evidence="3" id="KW-1133">Transmembrane helix</keyword>
<evidence type="ECO:0000259" key="4">
    <source>
        <dbReference type="SMART" id="SM00906"/>
    </source>
</evidence>
<sequence>MATRQRTATTVVVEDPLKVTLEATSQPQFPDIKTIKDAIPAHCFQPSLLRSYSYVFRDFAVVSTLVWAALTYIPNIPDPTLRVAAWMVYGFIQGLFCTGIWILGHECGHGAFSLHGKINNVTGWFLHSFLMVPYFSWKYSHHRHHRFTGHMDLDMAFVPATQPKPSKSLVIGGVDIAELLEDTPISQLVRLIFHQLFGWQAYTFLNASAGKGSKQWEPQSTFAKWFRVSHFDPFSAVFRPSEAIFVAITDLGLALTLTGLYFASKYVGVSTVLYLYLVPYLWVHNWLVAITYLHHHHTELPHYTAEGWTYVKGALATVDREFGFIGKHIFHGIIEKHVIHHLFPKIPFYYADEATEAIKPVVGDHYCRDDRNFLGQLWTIFGTLKYVEHDPTNPGAMRWAKERRATPRHGGVTQTTSTLQPDRVAVLEERLATIEALFTAFVGQNPTTEPQQNAGLSLVDIDPSSASNSWTTSARTPGEATSSTTNSAQPTTKVSALSQLELAPLSEILPVVDNYFRNYNAIIPLFDETAFMRMLLEWFSSSTKRSMISWAAINVVLALSYRIVEGRLVDDPELAQCTRNLRSVMSELMTPGKDLLGLQVLLGMVIMFQGSPDFQLAIVLTGSVVRLAQSLGLHLKQTLTGLSRAEQAHRRRLFWLSYVYDKEMAQRSQSPCLQLDSETNMDLPETDPEDNLGVISSSTDNVHFNYLCMTARLACIQGKAHDLLYSQRSQKLTQEQRTNAIVRIEDTLKEWAREIPAELHTAEDIDKRLSPIARDLMMTLWFRHAECRVKVRSIFTLEDAWITRVRRYLTPAVIDVGDEAVVRRENFPPLPPGWDECVEYSRICMELIIKKQPTEYMLWLHTCGAFSCLILLVLNMIEYPDRDFVVQDRKLLDGCFGTFEVLTNHLPKEPYGTILSVARQLDQKAKGQVSRFMLDKGDVADEVDDFQMSPSMAWAILDDMDFQ</sequence>
<dbReference type="InterPro" id="IPR005804">
    <property type="entry name" value="FA_desaturase_dom"/>
</dbReference>
<evidence type="ECO:0000256" key="3">
    <source>
        <dbReference type="SAM" id="Phobius"/>
    </source>
</evidence>
<keyword evidence="1" id="KW-0539">Nucleus</keyword>
<reference evidence="5 6" key="1">
    <citation type="submission" date="2020-05" db="EMBL/GenBank/DDBJ databases">
        <title>Identification and distribution of gene clusters putatively required for synthesis of sphingolipid metabolism inhibitors in phylogenetically diverse species of the filamentous fungus Fusarium.</title>
        <authorList>
            <person name="Kim H.-S."/>
            <person name="Busman M."/>
            <person name="Brown D.W."/>
            <person name="Divon H."/>
            <person name="Uhlig S."/>
            <person name="Proctor R.H."/>
        </authorList>
    </citation>
    <scope>NUCLEOTIDE SEQUENCE [LARGE SCALE GENOMIC DNA]</scope>
    <source>
        <strain evidence="5 6">NRRL 20693</strain>
    </source>
</reference>
<comment type="caution">
    <text evidence="5">The sequence shown here is derived from an EMBL/GenBank/DDBJ whole genome shotgun (WGS) entry which is preliminary data.</text>
</comment>
<feature type="region of interest" description="Disordered" evidence="2">
    <location>
        <begin position="466"/>
        <end position="492"/>
    </location>
</feature>